<name>A0AAV7HRC2_DENCH</name>
<dbReference type="Proteomes" id="UP000775213">
    <property type="component" value="Unassembled WGS sequence"/>
</dbReference>
<dbReference type="InterPro" id="IPR032675">
    <property type="entry name" value="LRR_dom_sf"/>
</dbReference>
<evidence type="ECO:0000313" key="13">
    <source>
        <dbReference type="EMBL" id="KAH0470638.1"/>
    </source>
</evidence>
<comment type="subcellular location">
    <subcellularLocation>
        <location evidence="1">Cell membrane</location>
        <topology evidence="1">Single-pass type I membrane protein</topology>
    </subcellularLocation>
</comment>
<accession>A0AAV7HRC2</accession>
<dbReference type="InterPro" id="IPR001611">
    <property type="entry name" value="Leu-rich_rpt"/>
</dbReference>
<evidence type="ECO:0000256" key="2">
    <source>
        <dbReference type="ARBA" id="ARBA00009592"/>
    </source>
</evidence>
<keyword evidence="5 11" id="KW-0812">Transmembrane</keyword>
<feature type="transmembrane region" description="Helical" evidence="11">
    <location>
        <begin position="207"/>
        <end position="229"/>
    </location>
</feature>
<dbReference type="SMART" id="SM00369">
    <property type="entry name" value="LRR_TYP"/>
    <property type="match status" value="8"/>
</dbReference>
<dbReference type="Pfam" id="PF08263">
    <property type="entry name" value="LRRNT_2"/>
    <property type="match status" value="1"/>
</dbReference>
<feature type="domain" description="Leucine-rich repeat-containing N-terminal plant-type" evidence="12">
    <location>
        <begin position="240"/>
        <end position="275"/>
    </location>
</feature>
<dbReference type="FunFam" id="3.80.10.10:FF:000041">
    <property type="entry name" value="LRR receptor-like serine/threonine-protein kinase ERECTA"/>
    <property type="match status" value="2"/>
</dbReference>
<dbReference type="SUPFAM" id="SSF52058">
    <property type="entry name" value="L domain-like"/>
    <property type="match status" value="4"/>
</dbReference>
<dbReference type="Gene3D" id="3.80.10.10">
    <property type="entry name" value="Ribonuclease Inhibitor"/>
    <property type="match status" value="6"/>
</dbReference>
<keyword evidence="10" id="KW-0325">Glycoprotein</keyword>
<keyword evidence="9 11" id="KW-0472">Membrane</keyword>
<evidence type="ECO:0000256" key="5">
    <source>
        <dbReference type="ARBA" id="ARBA00022692"/>
    </source>
</evidence>
<proteinExistence type="inferred from homology"/>
<evidence type="ECO:0000256" key="3">
    <source>
        <dbReference type="ARBA" id="ARBA00022475"/>
    </source>
</evidence>
<dbReference type="InterPro" id="IPR046956">
    <property type="entry name" value="RLP23-like"/>
</dbReference>
<evidence type="ECO:0000256" key="6">
    <source>
        <dbReference type="ARBA" id="ARBA00022729"/>
    </source>
</evidence>
<dbReference type="PANTHER" id="PTHR48061">
    <property type="entry name" value="LEUCINE-RICH REPEAT RECEPTOR PROTEIN KINASE EMS1-LIKE-RELATED"/>
    <property type="match status" value="1"/>
</dbReference>
<evidence type="ECO:0000259" key="12">
    <source>
        <dbReference type="Pfam" id="PF08263"/>
    </source>
</evidence>
<evidence type="ECO:0000313" key="14">
    <source>
        <dbReference type="Proteomes" id="UP000775213"/>
    </source>
</evidence>
<dbReference type="AlphaFoldDB" id="A0AAV7HRC2"/>
<keyword evidence="4" id="KW-0433">Leucine-rich repeat</keyword>
<keyword evidence="7" id="KW-0677">Repeat</keyword>
<keyword evidence="8 11" id="KW-1133">Transmembrane helix</keyword>
<dbReference type="PANTHER" id="PTHR48061:SF2">
    <property type="entry name" value="RECEPTOR LIKE PROTEIN 30-LIKE"/>
    <property type="match status" value="1"/>
</dbReference>
<feature type="transmembrane region" description="Helical" evidence="11">
    <location>
        <begin position="1060"/>
        <end position="1087"/>
    </location>
</feature>
<dbReference type="GO" id="GO:0005886">
    <property type="term" value="C:plasma membrane"/>
    <property type="evidence" value="ECO:0007669"/>
    <property type="project" value="UniProtKB-SubCell"/>
</dbReference>
<keyword evidence="14" id="KW-1185">Reference proteome</keyword>
<gene>
    <name evidence="13" type="ORF">IEQ34_000361</name>
</gene>
<organism evidence="13 14">
    <name type="scientific">Dendrobium chrysotoxum</name>
    <name type="common">Orchid</name>
    <dbReference type="NCBI Taxonomy" id="161865"/>
    <lineage>
        <taxon>Eukaryota</taxon>
        <taxon>Viridiplantae</taxon>
        <taxon>Streptophyta</taxon>
        <taxon>Embryophyta</taxon>
        <taxon>Tracheophyta</taxon>
        <taxon>Spermatophyta</taxon>
        <taxon>Magnoliopsida</taxon>
        <taxon>Liliopsida</taxon>
        <taxon>Asparagales</taxon>
        <taxon>Orchidaceae</taxon>
        <taxon>Epidendroideae</taxon>
        <taxon>Malaxideae</taxon>
        <taxon>Dendrobiinae</taxon>
        <taxon>Dendrobium</taxon>
    </lineage>
</organism>
<keyword evidence="3" id="KW-1003">Cell membrane</keyword>
<evidence type="ECO:0000256" key="9">
    <source>
        <dbReference type="ARBA" id="ARBA00023136"/>
    </source>
</evidence>
<dbReference type="Pfam" id="PF13855">
    <property type="entry name" value="LRR_8"/>
    <property type="match status" value="2"/>
</dbReference>
<dbReference type="Pfam" id="PF00560">
    <property type="entry name" value="LRR_1"/>
    <property type="match status" value="8"/>
</dbReference>
<evidence type="ECO:0000256" key="1">
    <source>
        <dbReference type="ARBA" id="ARBA00004251"/>
    </source>
</evidence>
<dbReference type="InterPro" id="IPR003591">
    <property type="entry name" value="Leu-rich_rpt_typical-subtyp"/>
</dbReference>
<evidence type="ECO:0000256" key="4">
    <source>
        <dbReference type="ARBA" id="ARBA00022614"/>
    </source>
</evidence>
<keyword evidence="6" id="KW-0732">Signal</keyword>
<dbReference type="EMBL" id="JAGFBR010000001">
    <property type="protein sequence ID" value="KAH0470638.1"/>
    <property type="molecule type" value="Genomic_DNA"/>
</dbReference>
<comment type="caution">
    <text evidence="13">The sequence shown here is derived from an EMBL/GenBank/DDBJ whole genome shotgun (WGS) entry which is preliminary data.</text>
</comment>
<reference evidence="13 14" key="1">
    <citation type="journal article" date="2021" name="Hortic Res">
        <title>Chromosome-scale assembly of the Dendrobium chrysotoxum genome enhances the understanding of orchid evolution.</title>
        <authorList>
            <person name="Zhang Y."/>
            <person name="Zhang G.Q."/>
            <person name="Zhang D."/>
            <person name="Liu X.D."/>
            <person name="Xu X.Y."/>
            <person name="Sun W.H."/>
            <person name="Yu X."/>
            <person name="Zhu X."/>
            <person name="Wang Z.W."/>
            <person name="Zhao X."/>
            <person name="Zhong W.Y."/>
            <person name="Chen H."/>
            <person name="Yin W.L."/>
            <person name="Huang T."/>
            <person name="Niu S.C."/>
            <person name="Liu Z.J."/>
        </authorList>
    </citation>
    <scope>NUCLEOTIDE SEQUENCE [LARGE SCALE GENOMIC DNA]</scope>
    <source>
        <strain evidence="13">Lindl</strain>
    </source>
</reference>
<comment type="similarity">
    <text evidence="2">Belongs to the RLP family.</text>
</comment>
<dbReference type="PRINTS" id="PR00019">
    <property type="entry name" value="LEURICHRPT"/>
</dbReference>
<evidence type="ECO:0000256" key="11">
    <source>
        <dbReference type="SAM" id="Phobius"/>
    </source>
</evidence>
<dbReference type="FunFam" id="3.80.10.10:FF:000111">
    <property type="entry name" value="LRR receptor-like serine/threonine-protein kinase ERECTA"/>
    <property type="match status" value="1"/>
</dbReference>
<evidence type="ECO:0000256" key="8">
    <source>
        <dbReference type="ARBA" id="ARBA00022989"/>
    </source>
</evidence>
<dbReference type="InterPro" id="IPR013210">
    <property type="entry name" value="LRR_N_plant-typ"/>
</dbReference>
<protein>
    <recommendedName>
        <fullName evidence="12">Leucine-rich repeat-containing N-terminal plant-type domain-containing protein</fullName>
    </recommendedName>
</protein>
<sequence>MQIINFRDNQLKGLLPRSLSNCQSLEMMGLGNNNLKDTFPYWLGNISSLMVLVLRYNKFHGLARPPDENYESNYTFSMLHSMMFKRANTISDVTFKYNFVIDLKSNEQMGQKNQIYQMGLLTIMNKGQQMTIRKLWTMVKSIDFSNLSYNKLIGKIPVGGQFSTFSNTSFEGNKGLCLFPCNITFTSENKTIASTGLSSRASKNRSYMIVLGILFGVGFGGSMAIVVVFDVIALGQCLEAESTALLQLKQGFSFFLFNTWISGTNCCIWEGVTCDEWSRVISLNLSNQGLDGTINPSLFNLTSLRTLNFATNSFFGNSIPDSGWDRLANLSSLDLSYCGFVGKVPVGIAHLKKLTVINLSSDYIPLNNSLSFTIKPTLLQNMSSLRELYLDNVDLSTYWSEWSGAFVNSTMILEVLSMRGSSLFGHFPKQIFQLRNLKILDISENPMVYGSLPDFSVDNNLVSLVLYHTNFSGNLPDTIGNLKFLKDLDLSSCQFSGIIPSSIGNLSQLETLNLSNNSKLQGPIPRSLFQLSKLSKLYLASNNFSEVMVELELIKGLESLENLDLSNSGFSLGSWEADDGSSPSSYPNISLLALASCNLTKIPAFIKYQSQISFLDLSNNKIYGEIPSLIWNIVELNLSCNMFTHVTMHHINLSDFHPIRVIDFHSNMIEGSIPPLPFIEPVFMDFSNNRLTSFISFNTTPNLEYLRYLSLANNNLTGEIPPFICNMIKLQLLDLSNNRLTGSILPCLLREGIDLQVLNLRGNLLHGTIPDEFSPKCELQILNFRDNQLEGLLPRSLSNCQSLEMMDLGNNNLKDTFPYWLGNISSLRVLVLRYNKFYGLVGPLDENYERNYTFSTLHILDISSNNFSDNLCAECFSNFKSMMKNRADTQNDVTFIILHPINYMVLLTIMNKGQQMIIQKIWTIVKSIDFSNNFFEGEIPPTIGQLTSLQVLNMSHNYLTGEIPPQLGNLLQLETFDLSVNKLSGMIPQELVSLHFLDYLNLSYNKLIGKIPVGGQFSTFPNTSFEGNEGLCWFPCNTTFTNENKTISSTSSQASKNRSYMIVLGILFGVGFGGSMALVVVLDVMCCDRSKWRRSRRPIDG</sequence>
<evidence type="ECO:0000256" key="10">
    <source>
        <dbReference type="ARBA" id="ARBA00023180"/>
    </source>
</evidence>
<evidence type="ECO:0000256" key="7">
    <source>
        <dbReference type="ARBA" id="ARBA00022737"/>
    </source>
</evidence>